<dbReference type="EMBL" id="CADEAL010004278">
    <property type="protein sequence ID" value="CAB1455937.1"/>
    <property type="molecule type" value="Genomic_DNA"/>
</dbReference>
<sequence length="242" mass="25387">MGGCHSGGKIKVRAAGGEAGPRLRREQAELTEYDAASLGALAESFAGLQIELCSCSGDSGIMEQCEGGGPVKVEVYHGKPLGTKDLEIPAHLSSRPFLAKGYGSPLEKGAEVRLCTMCRGPFLTIIKLNTSQKVTAGLCVVGESESEGGEKRDKGKGGGEGRGGLGEREEERQKDEDERVGEMMGIKGEMGHDNHGQKLNVDECVIGDKPSLNPDRTEGSEAEAELSTTKKLGQIICIVAGG</sequence>
<protein>
    <submittedName>
        <fullName evidence="2">Uncharacterized protein</fullName>
    </submittedName>
</protein>
<feature type="compositionally biased region" description="Basic and acidic residues" evidence="1">
    <location>
        <begin position="148"/>
        <end position="179"/>
    </location>
</feature>
<organism evidence="2 3">
    <name type="scientific">Pleuronectes platessa</name>
    <name type="common">European plaice</name>
    <dbReference type="NCBI Taxonomy" id="8262"/>
    <lineage>
        <taxon>Eukaryota</taxon>
        <taxon>Metazoa</taxon>
        <taxon>Chordata</taxon>
        <taxon>Craniata</taxon>
        <taxon>Vertebrata</taxon>
        <taxon>Euteleostomi</taxon>
        <taxon>Actinopterygii</taxon>
        <taxon>Neopterygii</taxon>
        <taxon>Teleostei</taxon>
        <taxon>Neoteleostei</taxon>
        <taxon>Acanthomorphata</taxon>
        <taxon>Carangaria</taxon>
        <taxon>Pleuronectiformes</taxon>
        <taxon>Pleuronectoidei</taxon>
        <taxon>Pleuronectidae</taxon>
        <taxon>Pleuronectes</taxon>
    </lineage>
</organism>
<keyword evidence="3" id="KW-1185">Reference proteome</keyword>
<reference evidence="2" key="1">
    <citation type="submission" date="2020-03" db="EMBL/GenBank/DDBJ databases">
        <authorList>
            <person name="Weist P."/>
        </authorList>
    </citation>
    <scope>NUCLEOTIDE SEQUENCE</scope>
</reference>
<proteinExistence type="predicted"/>
<evidence type="ECO:0000313" key="3">
    <source>
        <dbReference type="Proteomes" id="UP001153269"/>
    </source>
</evidence>
<dbReference type="Proteomes" id="UP001153269">
    <property type="component" value="Unassembled WGS sequence"/>
</dbReference>
<feature type="region of interest" description="Disordered" evidence="1">
    <location>
        <begin position="207"/>
        <end position="227"/>
    </location>
</feature>
<comment type="caution">
    <text evidence="2">The sequence shown here is derived from an EMBL/GenBank/DDBJ whole genome shotgun (WGS) entry which is preliminary data.</text>
</comment>
<name>A0A9N7VVC4_PLEPL</name>
<evidence type="ECO:0000313" key="2">
    <source>
        <dbReference type="EMBL" id="CAB1455937.1"/>
    </source>
</evidence>
<feature type="region of interest" description="Disordered" evidence="1">
    <location>
        <begin position="144"/>
        <end position="179"/>
    </location>
</feature>
<evidence type="ECO:0000256" key="1">
    <source>
        <dbReference type="SAM" id="MobiDB-lite"/>
    </source>
</evidence>
<accession>A0A9N7VVC4</accession>
<gene>
    <name evidence="2" type="ORF">PLEPLA_LOCUS43718</name>
</gene>
<dbReference type="AlphaFoldDB" id="A0A9N7VVC4"/>